<gene>
    <name evidence="4" type="ORF">ACFPOF_18550</name>
</gene>
<dbReference type="PROSITE" id="PS51257">
    <property type="entry name" value="PROKAR_LIPOPROTEIN"/>
    <property type="match status" value="1"/>
</dbReference>
<feature type="signal peptide" evidence="3">
    <location>
        <begin position="1"/>
        <end position="21"/>
    </location>
</feature>
<dbReference type="Gene3D" id="3.40.190.10">
    <property type="entry name" value="Periplasmic binding protein-like II"/>
    <property type="match status" value="3"/>
</dbReference>
<evidence type="ECO:0000313" key="4">
    <source>
        <dbReference type="EMBL" id="MFC5404743.1"/>
    </source>
</evidence>
<dbReference type="PANTHER" id="PTHR43649:SF33">
    <property type="entry name" value="POLYGALACTURONAN_RHAMNOGALACTURONAN-BINDING PROTEIN YTCQ"/>
    <property type="match status" value="1"/>
</dbReference>
<comment type="caution">
    <text evidence="4">The sequence shown here is derived from an EMBL/GenBank/DDBJ whole genome shotgun (WGS) entry which is preliminary data.</text>
</comment>
<keyword evidence="5" id="KW-1185">Reference proteome</keyword>
<dbReference type="RefSeq" id="WP_378135310.1">
    <property type="nucleotide sequence ID" value="NZ_JBHSMI010000028.1"/>
</dbReference>
<evidence type="ECO:0000256" key="3">
    <source>
        <dbReference type="SAM" id="SignalP"/>
    </source>
</evidence>
<accession>A0ABW0HUY7</accession>
<evidence type="ECO:0000313" key="5">
    <source>
        <dbReference type="Proteomes" id="UP001596113"/>
    </source>
</evidence>
<evidence type="ECO:0000256" key="1">
    <source>
        <dbReference type="ARBA" id="ARBA00022729"/>
    </source>
</evidence>
<evidence type="ECO:0000256" key="2">
    <source>
        <dbReference type="SAM" id="MobiDB-lite"/>
    </source>
</evidence>
<dbReference type="InterPro" id="IPR050490">
    <property type="entry name" value="Bact_solute-bd_prot1"/>
</dbReference>
<dbReference type="EMBL" id="JBHSMI010000028">
    <property type="protein sequence ID" value="MFC5404743.1"/>
    <property type="molecule type" value="Genomic_DNA"/>
</dbReference>
<name>A0ABW0HUY7_9BACL</name>
<protein>
    <submittedName>
        <fullName evidence="4">Extracellular solute-binding protein</fullName>
    </submittedName>
</protein>
<keyword evidence="1 3" id="KW-0732">Signal</keyword>
<proteinExistence type="predicted"/>
<feature type="region of interest" description="Disordered" evidence="2">
    <location>
        <begin position="28"/>
        <end position="61"/>
    </location>
</feature>
<feature type="chain" id="PRO_5046203916" evidence="3">
    <location>
        <begin position="22"/>
        <end position="578"/>
    </location>
</feature>
<dbReference type="Proteomes" id="UP001596113">
    <property type="component" value="Unassembled WGS sequence"/>
</dbReference>
<dbReference type="CDD" id="cd13580">
    <property type="entry name" value="PBP2_AlgQ_like_1"/>
    <property type="match status" value="1"/>
</dbReference>
<reference evidence="5" key="1">
    <citation type="journal article" date="2019" name="Int. J. Syst. Evol. Microbiol.">
        <title>The Global Catalogue of Microorganisms (GCM) 10K type strain sequencing project: providing services to taxonomists for standard genome sequencing and annotation.</title>
        <authorList>
            <consortium name="The Broad Institute Genomics Platform"/>
            <consortium name="The Broad Institute Genome Sequencing Center for Infectious Disease"/>
            <person name="Wu L."/>
            <person name="Ma J."/>
        </authorList>
    </citation>
    <scope>NUCLEOTIDE SEQUENCE [LARGE SCALE GENOMIC DNA]</scope>
    <source>
        <strain evidence="5">CGMCC 1.18575</strain>
    </source>
</reference>
<dbReference type="SUPFAM" id="SSF53850">
    <property type="entry name" value="Periplasmic binding protein-like II"/>
    <property type="match status" value="1"/>
</dbReference>
<organism evidence="4 5">
    <name type="scientific">Cohnella soli</name>
    <dbReference type="NCBI Taxonomy" id="425005"/>
    <lineage>
        <taxon>Bacteria</taxon>
        <taxon>Bacillati</taxon>
        <taxon>Bacillota</taxon>
        <taxon>Bacilli</taxon>
        <taxon>Bacillales</taxon>
        <taxon>Paenibacillaceae</taxon>
        <taxon>Cohnella</taxon>
    </lineage>
</organism>
<sequence length="578" mass="63374">MTKRLSLLMVLTMAVVLVLSACGEGGKNGGDNAAATGSPTKDAASSAGSKDEPVNPLGKYDPPIEVSTVKIFQEVEKFYNNETANNSIWSQGELNELGIKIKLLWSVIGASPGGPGEQKMNVTIASNDLPDIFQVNGKQLQLLVESGQVEDLTEVIHKYASPKMKKALAINNGQPLDIASFDGKVMALPVPRGNEDAYMIWVRKDWLDRLGLPEPQTMDDVQKIAEAFTKQDPDNNSKNDTYGIGLTKDLYTGGIHDLAGLFEGYHAYVNKWVKDDAGKLVYGGIQPEAKAALGTIKKMFESGWIDPEFGVKDAAKVSEMLVSGKLGMFYGMHWVPFWPLPDSVKADPKADWQPYQIVSADDKPAVPSVSMAVDTNGASFYVVRKGFQHPEAVVKLANYTLEKFYGFDTGMYDKNFINVYNEDGTIMEGGFKRHPLAAVVFQSPTQNFDIYEGVKAALEGNQDALKDLNVKTNYDGIKAYQEKKDIANYSAMKWVGPTGSSFATLSSYKETTTDQYTGPVTPTMAQRKSTLDKLQLETYTKIIVGGATLDAFDKFVEDWKKLGGDAITQEVNDWLSTK</sequence>
<dbReference type="PANTHER" id="PTHR43649">
    <property type="entry name" value="ARABINOSE-BINDING PROTEIN-RELATED"/>
    <property type="match status" value="1"/>
</dbReference>